<dbReference type="EMBL" id="JARQWQ010000022">
    <property type="protein sequence ID" value="KAK2564463.1"/>
    <property type="molecule type" value="Genomic_DNA"/>
</dbReference>
<name>A0AAD9QNA7_ACRCE</name>
<evidence type="ECO:0000256" key="1">
    <source>
        <dbReference type="SAM" id="MobiDB-lite"/>
    </source>
</evidence>
<feature type="region of interest" description="Disordered" evidence="1">
    <location>
        <begin position="1"/>
        <end position="21"/>
    </location>
</feature>
<evidence type="ECO:0000313" key="3">
    <source>
        <dbReference type="Proteomes" id="UP001249851"/>
    </source>
</evidence>
<organism evidence="2 3">
    <name type="scientific">Acropora cervicornis</name>
    <name type="common">Staghorn coral</name>
    <dbReference type="NCBI Taxonomy" id="6130"/>
    <lineage>
        <taxon>Eukaryota</taxon>
        <taxon>Metazoa</taxon>
        <taxon>Cnidaria</taxon>
        <taxon>Anthozoa</taxon>
        <taxon>Hexacorallia</taxon>
        <taxon>Scleractinia</taxon>
        <taxon>Astrocoeniina</taxon>
        <taxon>Acroporidae</taxon>
        <taxon>Acropora</taxon>
    </lineage>
</organism>
<feature type="compositionally biased region" description="Basic and acidic residues" evidence="1">
    <location>
        <begin position="43"/>
        <end position="59"/>
    </location>
</feature>
<accession>A0AAD9QNA7</accession>
<feature type="region of interest" description="Disordered" evidence="1">
    <location>
        <begin position="34"/>
        <end position="59"/>
    </location>
</feature>
<evidence type="ECO:0000313" key="2">
    <source>
        <dbReference type="EMBL" id="KAK2564463.1"/>
    </source>
</evidence>
<reference evidence="2" key="2">
    <citation type="journal article" date="2023" name="Science">
        <title>Genomic signatures of disease resistance in endangered staghorn corals.</title>
        <authorList>
            <person name="Vollmer S.V."/>
            <person name="Selwyn J.D."/>
            <person name="Despard B.A."/>
            <person name="Roesel C.L."/>
        </authorList>
    </citation>
    <scope>NUCLEOTIDE SEQUENCE</scope>
    <source>
        <strain evidence="2">K2</strain>
    </source>
</reference>
<dbReference type="Proteomes" id="UP001249851">
    <property type="component" value="Unassembled WGS sequence"/>
</dbReference>
<dbReference type="AlphaFoldDB" id="A0AAD9QNA7"/>
<gene>
    <name evidence="2" type="ORF">P5673_011904</name>
</gene>
<comment type="caution">
    <text evidence="2">The sequence shown here is derived from an EMBL/GenBank/DDBJ whole genome shotgun (WGS) entry which is preliminary data.</text>
</comment>
<protein>
    <submittedName>
        <fullName evidence="2">Uncharacterized protein</fullName>
    </submittedName>
</protein>
<reference evidence="2" key="1">
    <citation type="journal article" date="2023" name="G3 (Bethesda)">
        <title>Whole genome assembly and annotation of the endangered Caribbean coral Acropora cervicornis.</title>
        <authorList>
            <person name="Selwyn J.D."/>
            <person name="Vollmer S.V."/>
        </authorList>
    </citation>
    <scope>NUCLEOTIDE SEQUENCE</scope>
    <source>
        <strain evidence="2">K2</strain>
    </source>
</reference>
<proteinExistence type="predicted"/>
<keyword evidence="3" id="KW-1185">Reference proteome</keyword>
<sequence length="182" mass="21145">MEEERKRAKNLEQEGQLQEHRRIRALEYEAEKLQVEAQYDSPTKGKGDPEDIESHLRDFEDAKDETIYCDIKPKISENVETCENPDDPLPQQNVELPSPIKSSTLCKQTPQIDQAYCDTEERLDALWIKKLSAKQRRTKGETNLQLTPAFVKSILRLELPRFSGDSLEWPQFVSLFKCLVHD</sequence>